<comment type="cofactor">
    <cofactor evidence="2">
        <name>Zn(2+)</name>
        <dbReference type="ChEBI" id="CHEBI:29105"/>
    </cofactor>
</comment>
<feature type="domain" description="RING-type" evidence="13">
    <location>
        <begin position="178"/>
        <end position="223"/>
    </location>
</feature>
<evidence type="ECO:0000256" key="2">
    <source>
        <dbReference type="ARBA" id="ARBA00001947"/>
    </source>
</evidence>
<dbReference type="Gene3D" id="3.30.40.10">
    <property type="entry name" value="Zinc/RING finger domain, C3HC4 (zinc finger)"/>
    <property type="match status" value="1"/>
</dbReference>
<evidence type="ECO:0000256" key="11">
    <source>
        <dbReference type="ARBA" id="ARBA00022833"/>
    </source>
</evidence>
<dbReference type="GO" id="GO:0004523">
    <property type="term" value="F:RNA-DNA hybrid ribonuclease activity"/>
    <property type="evidence" value="ECO:0007669"/>
    <property type="project" value="InterPro"/>
</dbReference>
<dbReference type="InterPro" id="IPR002156">
    <property type="entry name" value="RNaseH_domain"/>
</dbReference>
<evidence type="ECO:0000313" key="16">
    <source>
        <dbReference type="Proteomes" id="UP001454036"/>
    </source>
</evidence>
<evidence type="ECO:0000256" key="8">
    <source>
        <dbReference type="ARBA" id="ARBA00022737"/>
    </source>
</evidence>
<evidence type="ECO:0000256" key="6">
    <source>
        <dbReference type="ARBA" id="ARBA00022679"/>
    </source>
</evidence>
<dbReference type="Pfam" id="PF13456">
    <property type="entry name" value="RVT_3"/>
    <property type="match status" value="1"/>
</dbReference>
<dbReference type="Gene3D" id="3.30.420.10">
    <property type="entry name" value="Ribonuclease H-like superfamily/Ribonuclease H"/>
    <property type="match status" value="1"/>
</dbReference>
<keyword evidence="7" id="KW-0479">Metal-binding</keyword>
<dbReference type="PANTHER" id="PTHR11685">
    <property type="entry name" value="RBR FAMILY RING FINGER AND IBR DOMAIN-CONTAINING"/>
    <property type="match status" value="1"/>
</dbReference>
<keyword evidence="8" id="KW-0677">Repeat</keyword>
<dbReference type="CDD" id="cd22584">
    <property type="entry name" value="Rcat_RBR_unk"/>
    <property type="match status" value="1"/>
</dbReference>
<evidence type="ECO:0000259" key="14">
    <source>
        <dbReference type="PROSITE" id="PS51873"/>
    </source>
</evidence>
<protein>
    <recommendedName>
        <fullName evidence="5">RBR-type E3 ubiquitin transferase</fullName>
        <ecNumber evidence="5">2.3.2.31</ecNumber>
    </recommendedName>
</protein>
<keyword evidence="15" id="KW-0436">Ligase</keyword>
<dbReference type="PROSITE" id="PS51873">
    <property type="entry name" value="TRIAD"/>
    <property type="match status" value="1"/>
</dbReference>
<dbReference type="FunFam" id="3.30.40.10:FF:000230">
    <property type="entry name" value="RBR-type E3 ubiquitin transferase"/>
    <property type="match status" value="1"/>
</dbReference>
<dbReference type="GO" id="GO:0016874">
    <property type="term" value="F:ligase activity"/>
    <property type="evidence" value="ECO:0007669"/>
    <property type="project" value="UniProtKB-KW"/>
</dbReference>
<dbReference type="InterPro" id="IPR017907">
    <property type="entry name" value="Znf_RING_CS"/>
</dbReference>
<keyword evidence="16" id="KW-1185">Reference proteome</keyword>
<dbReference type="SMART" id="SM00647">
    <property type="entry name" value="IBR"/>
    <property type="match status" value="2"/>
</dbReference>
<sequence length="394" mass="44483">MHYCDLKTKLKNNSSSSTHIKSNQTINKFKLYFKSIMHNKQAQVMELQRSLFGIGIVILDQNGTLVFEKSKGVVENDAQMSNEVAEVMAFIEGLNASSLLGFKNIDVFSDVDTVFRLITGKLGCRGQKLAVLIEEATLLVLKFSYCHAYVQNRDHSLVAVKLARDGIVAKRKELIETCGICYTDTYIDQMLSADGCVHRYCFACIKKHVEAKLLQGMGLPKCPHEGCDLEVKLDKCRKFLTVELFDLMSERFKEATIPAAQKVYCPYPRCSVLMSRSDLQGWTCSDQGATRCRKCDGLFCISCLAAWHSGMTCSSFKQSNPPLFVEEATVKAIAAKHFWRQCSVCNHIVSLVQGCYHITCRCGHEFCYLCGAEWKNKRATCTCPYWDERNIIYS</sequence>
<comment type="caution">
    <text evidence="15">The sequence shown here is derived from an EMBL/GenBank/DDBJ whole genome shotgun (WGS) entry which is preliminary data.</text>
</comment>
<evidence type="ECO:0000256" key="7">
    <source>
        <dbReference type="ARBA" id="ARBA00022723"/>
    </source>
</evidence>
<dbReference type="Pfam" id="PF01485">
    <property type="entry name" value="IBR"/>
    <property type="match status" value="2"/>
</dbReference>
<reference evidence="15 16" key="1">
    <citation type="submission" date="2024-01" db="EMBL/GenBank/DDBJ databases">
        <title>The complete chloroplast genome sequence of Lithospermum erythrorhizon: insights into the phylogenetic relationship among Boraginaceae species and the maternal lineages of purple gromwells.</title>
        <authorList>
            <person name="Okada T."/>
            <person name="Watanabe K."/>
        </authorList>
    </citation>
    <scope>NUCLEOTIDE SEQUENCE [LARGE SCALE GENOMIC DNA]</scope>
</reference>
<keyword evidence="6" id="KW-0808">Transferase</keyword>
<comment type="catalytic activity">
    <reaction evidence="1">
        <text>[E2 ubiquitin-conjugating enzyme]-S-ubiquitinyl-L-cysteine + [acceptor protein]-L-lysine = [E2 ubiquitin-conjugating enzyme]-L-cysteine + [acceptor protein]-N(6)-ubiquitinyl-L-lysine.</text>
        <dbReference type="EC" id="2.3.2.31"/>
    </reaction>
</comment>
<evidence type="ECO:0000256" key="10">
    <source>
        <dbReference type="ARBA" id="ARBA00022786"/>
    </source>
</evidence>
<dbReference type="SUPFAM" id="SSF57850">
    <property type="entry name" value="RING/U-box"/>
    <property type="match status" value="3"/>
</dbReference>
<comment type="function">
    <text evidence="3">Might act as an E3 ubiquitin-protein ligase, or as part of E3 complex, which accepts ubiquitin from specific E2 ubiquitin-conjugating enzymes and then transfers it to substrates.</text>
</comment>
<gene>
    <name evidence="15" type="ORF">LIER_09594</name>
</gene>
<dbReference type="InterPro" id="IPR044066">
    <property type="entry name" value="TRIAD_supradom"/>
</dbReference>
<evidence type="ECO:0000256" key="3">
    <source>
        <dbReference type="ARBA" id="ARBA00003976"/>
    </source>
</evidence>
<dbReference type="InterPro" id="IPR012337">
    <property type="entry name" value="RNaseH-like_sf"/>
</dbReference>
<keyword evidence="10" id="KW-0833">Ubl conjugation pathway</keyword>
<evidence type="ECO:0000256" key="5">
    <source>
        <dbReference type="ARBA" id="ARBA00012251"/>
    </source>
</evidence>
<keyword evidence="11" id="KW-0862">Zinc</keyword>
<dbReference type="InterPro" id="IPR002867">
    <property type="entry name" value="IBR_dom"/>
</dbReference>
<dbReference type="GO" id="GO:0016567">
    <property type="term" value="P:protein ubiquitination"/>
    <property type="evidence" value="ECO:0007669"/>
    <property type="project" value="InterPro"/>
</dbReference>
<dbReference type="CDD" id="cd22582">
    <property type="entry name" value="BRcat_RBR_unk"/>
    <property type="match status" value="1"/>
</dbReference>
<evidence type="ECO:0000313" key="15">
    <source>
        <dbReference type="EMBL" id="GAA0150719.1"/>
    </source>
</evidence>
<dbReference type="PROSITE" id="PS50089">
    <property type="entry name" value="ZF_RING_2"/>
    <property type="match status" value="2"/>
</dbReference>
<dbReference type="GO" id="GO:0061630">
    <property type="term" value="F:ubiquitin protein ligase activity"/>
    <property type="evidence" value="ECO:0007669"/>
    <property type="project" value="UniProtKB-EC"/>
</dbReference>
<dbReference type="PROSITE" id="PS00518">
    <property type="entry name" value="ZF_RING_1"/>
    <property type="match status" value="1"/>
</dbReference>
<comment type="similarity">
    <text evidence="4">Belongs to the RBR family. Ariadne subfamily.</text>
</comment>
<proteinExistence type="inferred from homology"/>
<dbReference type="InterPro" id="IPR036397">
    <property type="entry name" value="RNaseH_sf"/>
</dbReference>
<dbReference type="InterPro" id="IPR001841">
    <property type="entry name" value="Znf_RING"/>
</dbReference>
<evidence type="ECO:0000256" key="4">
    <source>
        <dbReference type="ARBA" id="ARBA00005884"/>
    </source>
</evidence>
<dbReference type="InterPro" id="IPR031127">
    <property type="entry name" value="E3_UB_ligase_RBR"/>
</dbReference>
<evidence type="ECO:0000256" key="12">
    <source>
        <dbReference type="PROSITE-ProRule" id="PRU00175"/>
    </source>
</evidence>
<dbReference type="Gene3D" id="1.20.120.1750">
    <property type="match status" value="1"/>
</dbReference>
<evidence type="ECO:0000256" key="1">
    <source>
        <dbReference type="ARBA" id="ARBA00001798"/>
    </source>
</evidence>
<evidence type="ECO:0000259" key="13">
    <source>
        <dbReference type="PROSITE" id="PS50089"/>
    </source>
</evidence>
<dbReference type="InterPro" id="IPR013083">
    <property type="entry name" value="Znf_RING/FYVE/PHD"/>
</dbReference>
<feature type="domain" description="RING-type" evidence="14">
    <location>
        <begin position="174"/>
        <end position="387"/>
    </location>
</feature>
<accession>A0AAV3PGB4</accession>
<dbReference type="AlphaFoldDB" id="A0AAV3PGB4"/>
<feature type="domain" description="RING-type" evidence="13">
    <location>
        <begin position="342"/>
        <end position="384"/>
    </location>
</feature>
<keyword evidence="9 12" id="KW-0863">Zinc-finger</keyword>
<dbReference type="EMBL" id="BAABME010001643">
    <property type="protein sequence ID" value="GAA0150719.1"/>
    <property type="molecule type" value="Genomic_DNA"/>
</dbReference>
<organism evidence="15 16">
    <name type="scientific">Lithospermum erythrorhizon</name>
    <name type="common">Purple gromwell</name>
    <name type="synonym">Lithospermum officinale var. erythrorhizon</name>
    <dbReference type="NCBI Taxonomy" id="34254"/>
    <lineage>
        <taxon>Eukaryota</taxon>
        <taxon>Viridiplantae</taxon>
        <taxon>Streptophyta</taxon>
        <taxon>Embryophyta</taxon>
        <taxon>Tracheophyta</taxon>
        <taxon>Spermatophyta</taxon>
        <taxon>Magnoliopsida</taxon>
        <taxon>eudicotyledons</taxon>
        <taxon>Gunneridae</taxon>
        <taxon>Pentapetalae</taxon>
        <taxon>asterids</taxon>
        <taxon>lamiids</taxon>
        <taxon>Boraginales</taxon>
        <taxon>Boraginaceae</taxon>
        <taxon>Boraginoideae</taxon>
        <taxon>Lithospermeae</taxon>
        <taxon>Lithospermum</taxon>
    </lineage>
</organism>
<name>A0AAV3PGB4_LITER</name>
<dbReference type="GO" id="GO:0008270">
    <property type="term" value="F:zinc ion binding"/>
    <property type="evidence" value="ECO:0007669"/>
    <property type="project" value="UniProtKB-KW"/>
</dbReference>
<evidence type="ECO:0000256" key="9">
    <source>
        <dbReference type="ARBA" id="ARBA00022771"/>
    </source>
</evidence>
<dbReference type="GO" id="GO:0003676">
    <property type="term" value="F:nucleic acid binding"/>
    <property type="evidence" value="ECO:0007669"/>
    <property type="project" value="InterPro"/>
</dbReference>
<dbReference type="SUPFAM" id="SSF53098">
    <property type="entry name" value="Ribonuclease H-like"/>
    <property type="match status" value="1"/>
</dbReference>
<dbReference type="Proteomes" id="UP001454036">
    <property type="component" value="Unassembled WGS sequence"/>
</dbReference>
<dbReference type="EC" id="2.3.2.31" evidence="5"/>